<keyword evidence="3 11" id="KW-0633">Potassium transport</keyword>
<dbReference type="PIRSF" id="PIRSF001296">
    <property type="entry name" value="K_ATPase_KdpC"/>
    <property type="match status" value="1"/>
</dbReference>
<keyword evidence="10 11" id="KW-0472">Membrane</keyword>
<comment type="similarity">
    <text evidence="11">Belongs to the KdpC family.</text>
</comment>
<comment type="function">
    <text evidence="11">Part of the high-affinity ATP-driven potassium transport (or Kdp) system, which catalyzes the hydrolysis of ATP coupled with the electrogenic transport of potassium into the cytoplasm. This subunit acts as a catalytic chaperone that increases the ATP-binding affinity of the ATP-hydrolyzing subunit KdpB by the formation of a transient KdpB/KdpC/ATP ternary complex.</text>
</comment>
<evidence type="ECO:0000256" key="6">
    <source>
        <dbReference type="ARBA" id="ARBA00022840"/>
    </source>
</evidence>
<keyword evidence="6 11" id="KW-0067">ATP-binding</keyword>
<evidence type="ECO:0000256" key="1">
    <source>
        <dbReference type="ARBA" id="ARBA00022448"/>
    </source>
</evidence>
<evidence type="ECO:0000256" key="11">
    <source>
        <dbReference type="HAMAP-Rule" id="MF_00276"/>
    </source>
</evidence>
<evidence type="ECO:0000256" key="9">
    <source>
        <dbReference type="ARBA" id="ARBA00023065"/>
    </source>
</evidence>
<proteinExistence type="inferred from homology"/>
<keyword evidence="8 11" id="KW-1133">Transmembrane helix</keyword>
<evidence type="ECO:0000256" key="2">
    <source>
        <dbReference type="ARBA" id="ARBA00022475"/>
    </source>
</evidence>
<keyword evidence="9 11" id="KW-0406">Ion transport</keyword>
<evidence type="ECO:0000256" key="10">
    <source>
        <dbReference type="ARBA" id="ARBA00023136"/>
    </source>
</evidence>
<feature type="transmembrane region" description="Helical" evidence="11">
    <location>
        <begin position="20"/>
        <end position="41"/>
    </location>
</feature>
<sequence length="198" mass="20256">MNFSIRNSLANLWTALRALLALTVILGIAYPVLIAGVGLIVPAQANGSLLTSADGAVIGSRLIGQQFTDDEWFHGRPSAAGEGYDALSSGASNLSPSNPELIASVNALRTSVAAENGVDPSEVPLDAVTASGSGLDPHISPEYARIQINRVAHARGLSVETVTGLVNVASEQPPLGFLGEPRVNVLELNAALAAAAGK</sequence>
<keyword evidence="7 11" id="KW-0630">Potassium</keyword>
<keyword evidence="13" id="KW-1185">Reference proteome</keyword>
<evidence type="ECO:0000313" key="13">
    <source>
        <dbReference type="Proteomes" id="UP001525379"/>
    </source>
</evidence>
<dbReference type="NCBIfam" id="NF001454">
    <property type="entry name" value="PRK00315.1"/>
    <property type="match status" value="1"/>
</dbReference>
<evidence type="ECO:0000256" key="5">
    <source>
        <dbReference type="ARBA" id="ARBA00022741"/>
    </source>
</evidence>
<keyword evidence="4 11" id="KW-0812">Transmembrane</keyword>
<dbReference type="RefSeq" id="WP_260104462.1">
    <property type="nucleotide sequence ID" value="NZ_JALXSQ010000031.1"/>
</dbReference>
<keyword evidence="2 11" id="KW-1003">Cell membrane</keyword>
<dbReference type="EMBL" id="JALXSQ010000031">
    <property type="protein sequence ID" value="MCT2043233.1"/>
    <property type="molecule type" value="Genomic_DNA"/>
</dbReference>
<reference evidence="12 13" key="1">
    <citation type="submission" date="2022-04" db="EMBL/GenBank/DDBJ databases">
        <title>Human microbiome associated bacterial genomes.</title>
        <authorList>
            <person name="Sandstrom S."/>
            <person name="Salamzade R."/>
            <person name="Kalan L.R."/>
        </authorList>
    </citation>
    <scope>NUCLEOTIDE SEQUENCE [LARGE SCALE GENOMIC DNA]</scope>
    <source>
        <strain evidence="13">p3-SID1799</strain>
    </source>
</reference>
<evidence type="ECO:0000256" key="8">
    <source>
        <dbReference type="ARBA" id="ARBA00022989"/>
    </source>
</evidence>
<keyword evidence="1 11" id="KW-0813">Transport</keyword>
<accession>A0ABT2HY31</accession>
<comment type="subunit">
    <text evidence="11">The system is composed of three essential subunits: KdpA, KdpB and KdpC.</text>
</comment>
<evidence type="ECO:0000313" key="12">
    <source>
        <dbReference type="EMBL" id="MCT2043233.1"/>
    </source>
</evidence>
<evidence type="ECO:0000256" key="7">
    <source>
        <dbReference type="ARBA" id="ARBA00022958"/>
    </source>
</evidence>
<evidence type="ECO:0000256" key="4">
    <source>
        <dbReference type="ARBA" id="ARBA00022692"/>
    </source>
</evidence>
<keyword evidence="5 11" id="KW-0547">Nucleotide-binding</keyword>
<dbReference type="NCBIfam" id="TIGR00681">
    <property type="entry name" value="kdpC"/>
    <property type="match status" value="1"/>
</dbReference>
<dbReference type="Pfam" id="PF02669">
    <property type="entry name" value="KdpC"/>
    <property type="match status" value="1"/>
</dbReference>
<dbReference type="InterPro" id="IPR003820">
    <property type="entry name" value="KdpC"/>
</dbReference>
<evidence type="ECO:0000256" key="3">
    <source>
        <dbReference type="ARBA" id="ARBA00022538"/>
    </source>
</evidence>
<protein>
    <recommendedName>
        <fullName evidence="11">Potassium-transporting ATPase KdpC subunit</fullName>
    </recommendedName>
    <alternativeName>
        <fullName evidence="11">ATP phosphohydrolase [potassium-transporting] C chain</fullName>
    </alternativeName>
    <alternativeName>
        <fullName evidence="11">Potassium-binding and translocating subunit C</fullName>
    </alternativeName>
    <alternativeName>
        <fullName evidence="11">Potassium-translocating ATPase C chain</fullName>
    </alternativeName>
</protein>
<dbReference type="HAMAP" id="MF_00276">
    <property type="entry name" value="KdpC"/>
    <property type="match status" value="1"/>
</dbReference>
<comment type="caution">
    <text evidence="12">The sequence shown here is derived from an EMBL/GenBank/DDBJ whole genome shotgun (WGS) entry which is preliminary data.</text>
</comment>
<comment type="subcellular location">
    <subcellularLocation>
        <location evidence="11">Cell membrane</location>
        <topology evidence="11">Single-pass membrane protein</topology>
    </subcellularLocation>
</comment>
<dbReference type="PANTHER" id="PTHR30042:SF2">
    <property type="entry name" value="POTASSIUM-TRANSPORTING ATPASE KDPC SUBUNIT"/>
    <property type="match status" value="1"/>
</dbReference>
<dbReference type="PANTHER" id="PTHR30042">
    <property type="entry name" value="POTASSIUM-TRANSPORTING ATPASE C CHAIN"/>
    <property type="match status" value="1"/>
</dbReference>
<dbReference type="Proteomes" id="UP001525379">
    <property type="component" value="Unassembled WGS sequence"/>
</dbReference>
<gene>
    <name evidence="11 12" type="primary">kdpC</name>
    <name evidence="12" type="ORF">M3D15_07805</name>
</gene>
<organism evidence="12 13">
    <name type="scientific">Pseudoclavibacter albus</name>
    <dbReference type="NCBI Taxonomy" id="272241"/>
    <lineage>
        <taxon>Bacteria</taxon>
        <taxon>Bacillati</taxon>
        <taxon>Actinomycetota</taxon>
        <taxon>Actinomycetes</taxon>
        <taxon>Micrococcales</taxon>
        <taxon>Microbacteriaceae</taxon>
        <taxon>Pseudoclavibacter</taxon>
    </lineage>
</organism>
<name>A0ABT2HY31_9MICO</name>